<evidence type="ECO:0000313" key="3">
    <source>
        <dbReference type="Proteomes" id="UP000265520"/>
    </source>
</evidence>
<protein>
    <submittedName>
        <fullName evidence="2">Uncharacterized protein</fullName>
    </submittedName>
</protein>
<evidence type="ECO:0000313" key="2">
    <source>
        <dbReference type="EMBL" id="MCI05712.1"/>
    </source>
</evidence>
<sequence length="58" mass="5844">MEDGCGVTTVFSTTDDCSSGVQSLGPTPFLAIPLAGGSSRPLSEADNEVDRASDTHSG</sequence>
<accession>A0A392P1U1</accession>
<organism evidence="2 3">
    <name type="scientific">Trifolium medium</name>
    <dbReference type="NCBI Taxonomy" id="97028"/>
    <lineage>
        <taxon>Eukaryota</taxon>
        <taxon>Viridiplantae</taxon>
        <taxon>Streptophyta</taxon>
        <taxon>Embryophyta</taxon>
        <taxon>Tracheophyta</taxon>
        <taxon>Spermatophyta</taxon>
        <taxon>Magnoliopsida</taxon>
        <taxon>eudicotyledons</taxon>
        <taxon>Gunneridae</taxon>
        <taxon>Pentapetalae</taxon>
        <taxon>rosids</taxon>
        <taxon>fabids</taxon>
        <taxon>Fabales</taxon>
        <taxon>Fabaceae</taxon>
        <taxon>Papilionoideae</taxon>
        <taxon>50 kb inversion clade</taxon>
        <taxon>NPAAA clade</taxon>
        <taxon>Hologalegina</taxon>
        <taxon>IRL clade</taxon>
        <taxon>Trifolieae</taxon>
        <taxon>Trifolium</taxon>
    </lineage>
</organism>
<dbReference type="AlphaFoldDB" id="A0A392P1U1"/>
<feature type="region of interest" description="Disordered" evidence="1">
    <location>
        <begin position="34"/>
        <end position="58"/>
    </location>
</feature>
<feature type="compositionally biased region" description="Basic and acidic residues" evidence="1">
    <location>
        <begin position="48"/>
        <end position="58"/>
    </location>
</feature>
<proteinExistence type="predicted"/>
<reference evidence="2 3" key="1">
    <citation type="journal article" date="2018" name="Front. Plant Sci.">
        <title>Red Clover (Trifolium pratense) and Zigzag Clover (T. medium) - A Picture of Genomic Similarities and Differences.</title>
        <authorList>
            <person name="Dluhosova J."/>
            <person name="Istvanek J."/>
            <person name="Nedelnik J."/>
            <person name="Repkova J."/>
        </authorList>
    </citation>
    <scope>NUCLEOTIDE SEQUENCE [LARGE SCALE GENOMIC DNA]</scope>
    <source>
        <strain evidence="3">cv. 10/8</strain>
        <tissue evidence="2">Leaf</tissue>
    </source>
</reference>
<dbReference type="EMBL" id="LXQA010059496">
    <property type="protein sequence ID" value="MCI05712.1"/>
    <property type="molecule type" value="Genomic_DNA"/>
</dbReference>
<evidence type="ECO:0000256" key="1">
    <source>
        <dbReference type="SAM" id="MobiDB-lite"/>
    </source>
</evidence>
<dbReference type="Proteomes" id="UP000265520">
    <property type="component" value="Unassembled WGS sequence"/>
</dbReference>
<name>A0A392P1U1_9FABA</name>
<feature type="non-terminal residue" evidence="2">
    <location>
        <position position="58"/>
    </location>
</feature>
<keyword evidence="3" id="KW-1185">Reference proteome</keyword>
<comment type="caution">
    <text evidence="2">The sequence shown here is derived from an EMBL/GenBank/DDBJ whole genome shotgun (WGS) entry which is preliminary data.</text>
</comment>